<gene>
    <name evidence="2" type="ORF">M231_04858</name>
</gene>
<reference evidence="2 3" key="1">
    <citation type="submission" date="2016-06" db="EMBL/GenBank/DDBJ databases">
        <title>Evolution of pathogenesis and genome organization in the Tremellales.</title>
        <authorList>
            <person name="Cuomo C."/>
            <person name="Litvintseva A."/>
            <person name="Heitman J."/>
            <person name="Chen Y."/>
            <person name="Sun S."/>
            <person name="Springer D."/>
            <person name="Dromer F."/>
            <person name="Young S."/>
            <person name="Zeng Q."/>
            <person name="Chapman S."/>
            <person name="Gujja S."/>
            <person name="Saif S."/>
            <person name="Birren B."/>
        </authorList>
    </citation>
    <scope>NUCLEOTIDE SEQUENCE [LARGE SCALE GENOMIC DNA]</scope>
    <source>
        <strain evidence="2 3">ATCC 28783</strain>
    </source>
</reference>
<dbReference type="OrthoDB" id="2568964at2759"/>
<feature type="region of interest" description="Disordered" evidence="1">
    <location>
        <begin position="360"/>
        <end position="379"/>
    </location>
</feature>
<keyword evidence="3" id="KW-1185">Reference proteome</keyword>
<dbReference type="AlphaFoldDB" id="A0A4Q1BJR9"/>
<dbReference type="VEuPathDB" id="FungiDB:TREMEDRAFT_66230"/>
<accession>A0A4Q1BJR9</accession>
<sequence length="379" mass="42150">MPPHPLRQSMIPPSAPSTSSSSASSRRSSSTQSITSVRMSPKPMEEQPKWFLSPHHIRTSACACCRQLRNNFPAQEFLNTTNDRFAKVYHRLLSHSPPEAVAVAGERVARQLRQEGWELTHVVGKERPSEARREISIYFLVPCNMETGGSLSHRWVAEVLVHLHKGKREGQVETVAIRFSNDWEDWTVCQDKQVLRDESQSISIVHNPHPGGGRLGVSDLVMSQVWQAVVDQLGGGDEGSATDLASKVDLTIKHLQLDDSGPVVKFEIETVYLLLPSGDHLPCIRVALHQEEQNTNGQNDDSPKKTHVPATVMIETSVRHKRRRLKNVAVAYKAEAPMWHHYRRLPGPPNFQGLEVLVQGPKEGSGFNSSGNVSDASSE</sequence>
<protein>
    <submittedName>
        <fullName evidence="2">Uncharacterized protein</fullName>
    </submittedName>
</protein>
<evidence type="ECO:0000313" key="3">
    <source>
        <dbReference type="Proteomes" id="UP000289152"/>
    </source>
</evidence>
<proteinExistence type="predicted"/>
<dbReference type="InParanoid" id="A0A4Q1BJR9"/>
<comment type="caution">
    <text evidence="2">The sequence shown here is derived from an EMBL/GenBank/DDBJ whole genome shotgun (WGS) entry which is preliminary data.</text>
</comment>
<organism evidence="2 3">
    <name type="scientific">Tremella mesenterica</name>
    <name type="common">Jelly fungus</name>
    <dbReference type="NCBI Taxonomy" id="5217"/>
    <lineage>
        <taxon>Eukaryota</taxon>
        <taxon>Fungi</taxon>
        <taxon>Dikarya</taxon>
        <taxon>Basidiomycota</taxon>
        <taxon>Agaricomycotina</taxon>
        <taxon>Tremellomycetes</taxon>
        <taxon>Tremellales</taxon>
        <taxon>Tremellaceae</taxon>
        <taxon>Tremella</taxon>
    </lineage>
</organism>
<name>A0A4Q1BJR9_TREME</name>
<feature type="compositionally biased region" description="Polar residues" evidence="1">
    <location>
        <begin position="366"/>
        <end position="379"/>
    </location>
</feature>
<dbReference type="Proteomes" id="UP000289152">
    <property type="component" value="Unassembled WGS sequence"/>
</dbReference>
<feature type="compositionally biased region" description="Low complexity" evidence="1">
    <location>
        <begin position="9"/>
        <end position="40"/>
    </location>
</feature>
<feature type="region of interest" description="Disordered" evidence="1">
    <location>
        <begin position="1"/>
        <end position="47"/>
    </location>
</feature>
<evidence type="ECO:0000256" key="1">
    <source>
        <dbReference type="SAM" id="MobiDB-lite"/>
    </source>
</evidence>
<evidence type="ECO:0000313" key="2">
    <source>
        <dbReference type="EMBL" id="RXK37860.1"/>
    </source>
</evidence>
<dbReference type="EMBL" id="SDIL01000058">
    <property type="protein sequence ID" value="RXK37860.1"/>
    <property type="molecule type" value="Genomic_DNA"/>
</dbReference>